<dbReference type="OrthoDB" id="9801383at2"/>
<proteinExistence type="predicted"/>
<evidence type="ECO:0000313" key="2">
    <source>
        <dbReference type="EMBL" id="MZR21839.1"/>
    </source>
</evidence>
<feature type="region of interest" description="Disordered" evidence="1">
    <location>
        <begin position="446"/>
        <end position="467"/>
    </location>
</feature>
<dbReference type="Proteomes" id="UP000445696">
    <property type="component" value="Unassembled WGS sequence"/>
</dbReference>
<gene>
    <name evidence="2" type="ORF">GQF03_05805</name>
</gene>
<dbReference type="EMBL" id="WTVA01000002">
    <property type="protein sequence ID" value="MZR21839.1"/>
    <property type="molecule type" value="Genomic_DNA"/>
</dbReference>
<protein>
    <submittedName>
        <fullName evidence="2">DUF839 domain-containing protein</fullName>
    </submittedName>
</protein>
<sequence>MSASEDEISFDEFDDTHYPRDGATDFQKISQTVLSRRRFLGQGAKFGAAAFVMGTTSLTGLAGCTFLPEDFSGVEANNKDTVTVPENYNWHVVSMWGDPLWSNSLPFDPVTRGTAESQLLAVGDNNDGMVLFEIDEKLVLASNNEYVNRSIIYGNRASKKPETADDVLKGMAGHGVTIAEIRETDGKWGIVKDSPYNRRITANTPMDISGPARGHDMMKTAADPDGATALGTWNNCGSGRTPWGTYLTCEENFNGYFSSSDENYTPSDALKRYGVGNKDWGYAWASVDERFDISKNPNEPNRFGYVVEIDPENPDSVPKKRTALGRFKHENAELVVAANGHVVVYLGDDERGEFLYRFVSAEKYREGDENRDLLDAGTLFVARFSDDGTGKWIPLTPETTGMTTQAEISILTRQAASAVGATTMDRPEWVAVNPIRGEAYVALTNNKNRGKKPNAGGNPASVNGPNPRAENLYGQIVRWRPVNNDHTADEFNWDLFVVAGNPTVHNDAYGGSENVNIGNMFNSPDGLSFDDSGYLWIQTDGNYTDEGDFAGMGNNQMLIGDPLTGEIKRFMVGPKECEITGMAWSPDRSTVFVGIQHPGEKGNSHFPEGGQSVPRSAIIAVSRKDGTAIS</sequence>
<dbReference type="AlphaFoldDB" id="A0A845MD75"/>
<reference evidence="2 3" key="1">
    <citation type="journal article" date="2014" name="Int. J. Syst. Evol. Microbiol.">
        <title>Sneathiella chungangensis sp. nov., isolated from a marine sand, and emended description of the genus Sneathiella.</title>
        <authorList>
            <person name="Siamphan C."/>
            <person name="Kim H."/>
            <person name="Lee J.S."/>
            <person name="Kim W."/>
        </authorList>
    </citation>
    <scope>NUCLEOTIDE SEQUENCE [LARGE SCALE GENOMIC DNA]</scope>
    <source>
        <strain evidence="2 3">KCTC 32476</strain>
    </source>
</reference>
<name>A0A845MD75_9PROT</name>
<comment type="caution">
    <text evidence="2">The sequence shown here is derived from an EMBL/GenBank/DDBJ whole genome shotgun (WGS) entry which is preliminary data.</text>
</comment>
<keyword evidence="3" id="KW-1185">Reference proteome</keyword>
<dbReference type="InterPro" id="IPR008557">
    <property type="entry name" value="PhoX"/>
</dbReference>
<dbReference type="PANTHER" id="PTHR35399">
    <property type="entry name" value="SLR8030 PROTEIN"/>
    <property type="match status" value="1"/>
</dbReference>
<dbReference type="PANTHER" id="PTHR35399:SF2">
    <property type="entry name" value="DUF839 DOMAIN-CONTAINING PROTEIN"/>
    <property type="match status" value="1"/>
</dbReference>
<evidence type="ECO:0000313" key="3">
    <source>
        <dbReference type="Proteomes" id="UP000445696"/>
    </source>
</evidence>
<dbReference type="SUPFAM" id="SSF63829">
    <property type="entry name" value="Calcium-dependent phosphotriesterase"/>
    <property type="match status" value="1"/>
</dbReference>
<organism evidence="2 3">
    <name type="scientific">Sneathiella chungangensis</name>
    <dbReference type="NCBI Taxonomy" id="1418234"/>
    <lineage>
        <taxon>Bacteria</taxon>
        <taxon>Pseudomonadati</taxon>
        <taxon>Pseudomonadota</taxon>
        <taxon>Alphaproteobacteria</taxon>
        <taxon>Sneathiellales</taxon>
        <taxon>Sneathiellaceae</taxon>
        <taxon>Sneathiella</taxon>
    </lineage>
</organism>
<accession>A0A845MD75</accession>
<evidence type="ECO:0000256" key="1">
    <source>
        <dbReference type="SAM" id="MobiDB-lite"/>
    </source>
</evidence>
<dbReference type="RefSeq" id="WP_161338270.1">
    <property type="nucleotide sequence ID" value="NZ_JBHSDG010000001.1"/>
</dbReference>
<dbReference type="Pfam" id="PF05787">
    <property type="entry name" value="PhoX"/>
    <property type="match status" value="1"/>
</dbReference>